<dbReference type="Gene3D" id="1.10.287.130">
    <property type="match status" value="1"/>
</dbReference>
<dbReference type="PROSITE" id="PS50885">
    <property type="entry name" value="HAMP"/>
    <property type="match status" value="1"/>
</dbReference>
<dbReference type="PROSITE" id="PS50109">
    <property type="entry name" value="HIS_KIN"/>
    <property type="match status" value="1"/>
</dbReference>
<evidence type="ECO:0000259" key="12">
    <source>
        <dbReference type="PROSITE" id="PS50109"/>
    </source>
</evidence>
<dbReference type="SMART" id="SM00388">
    <property type="entry name" value="HisKA"/>
    <property type="match status" value="1"/>
</dbReference>
<dbReference type="InterPro" id="IPR004358">
    <property type="entry name" value="Sig_transdc_His_kin-like_C"/>
</dbReference>
<feature type="domain" description="Histidine kinase" evidence="12">
    <location>
        <begin position="245"/>
        <end position="455"/>
    </location>
</feature>
<dbReference type="OrthoDB" id="9786919at2"/>
<name>A0A0D0IQF3_9MICO</name>
<dbReference type="Proteomes" id="UP000032120">
    <property type="component" value="Unassembled WGS sequence"/>
</dbReference>
<comment type="caution">
    <text evidence="14">The sequence shown here is derived from an EMBL/GenBank/DDBJ whole genome shotgun (WGS) entry which is preliminary data.</text>
</comment>
<dbReference type="RefSeq" id="WP_042542984.1">
    <property type="nucleotide sequence ID" value="NZ_JXSQ01000003.1"/>
</dbReference>
<dbReference type="EMBL" id="JXSQ01000003">
    <property type="protein sequence ID" value="KIP53262.1"/>
    <property type="molecule type" value="Genomic_DNA"/>
</dbReference>
<dbReference type="Gene3D" id="3.30.565.10">
    <property type="entry name" value="Histidine kinase-like ATPase, C-terminal domain"/>
    <property type="match status" value="1"/>
</dbReference>
<protein>
    <recommendedName>
        <fullName evidence="3">histidine kinase</fullName>
        <ecNumber evidence="3">2.7.13.3</ecNumber>
    </recommendedName>
</protein>
<evidence type="ECO:0000256" key="3">
    <source>
        <dbReference type="ARBA" id="ARBA00012438"/>
    </source>
</evidence>
<dbReference type="Pfam" id="PF00672">
    <property type="entry name" value="HAMP"/>
    <property type="match status" value="1"/>
</dbReference>
<dbReference type="EC" id="2.7.13.3" evidence="3"/>
<evidence type="ECO:0000313" key="14">
    <source>
        <dbReference type="EMBL" id="KIP53262.1"/>
    </source>
</evidence>
<evidence type="ECO:0000256" key="10">
    <source>
        <dbReference type="ARBA" id="ARBA00023136"/>
    </source>
</evidence>
<keyword evidence="10 11" id="KW-0472">Membrane</keyword>
<keyword evidence="4" id="KW-0597">Phosphoprotein</keyword>
<keyword evidence="9" id="KW-0902">Two-component regulatory system</keyword>
<accession>A0A0D0IQF3</accession>
<dbReference type="PANTHER" id="PTHR45436:SF5">
    <property type="entry name" value="SENSOR HISTIDINE KINASE TRCS"/>
    <property type="match status" value="1"/>
</dbReference>
<dbReference type="CDD" id="cd06225">
    <property type="entry name" value="HAMP"/>
    <property type="match status" value="1"/>
</dbReference>
<dbReference type="InterPro" id="IPR005467">
    <property type="entry name" value="His_kinase_dom"/>
</dbReference>
<dbReference type="GO" id="GO:0000155">
    <property type="term" value="F:phosphorelay sensor kinase activity"/>
    <property type="evidence" value="ECO:0007669"/>
    <property type="project" value="InterPro"/>
</dbReference>
<dbReference type="Gene3D" id="6.10.340.10">
    <property type="match status" value="1"/>
</dbReference>
<dbReference type="InterPro" id="IPR036097">
    <property type="entry name" value="HisK_dim/P_sf"/>
</dbReference>
<evidence type="ECO:0000256" key="11">
    <source>
        <dbReference type="SAM" id="Phobius"/>
    </source>
</evidence>
<keyword evidence="8 11" id="KW-1133">Transmembrane helix</keyword>
<dbReference type="CDD" id="cd00082">
    <property type="entry name" value="HisKA"/>
    <property type="match status" value="1"/>
</dbReference>
<evidence type="ECO:0000259" key="13">
    <source>
        <dbReference type="PROSITE" id="PS50885"/>
    </source>
</evidence>
<keyword evidence="15" id="KW-1185">Reference proteome</keyword>
<comment type="subcellular location">
    <subcellularLocation>
        <location evidence="2">Cell membrane</location>
    </subcellularLocation>
</comment>
<dbReference type="Pfam" id="PF02518">
    <property type="entry name" value="HATPase_c"/>
    <property type="match status" value="1"/>
</dbReference>
<proteinExistence type="predicted"/>
<dbReference type="SUPFAM" id="SSF158472">
    <property type="entry name" value="HAMP domain-like"/>
    <property type="match status" value="1"/>
</dbReference>
<organism evidence="14 15">
    <name type="scientific">Leucobacter komagatae</name>
    <dbReference type="NCBI Taxonomy" id="55969"/>
    <lineage>
        <taxon>Bacteria</taxon>
        <taxon>Bacillati</taxon>
        <taxon>Actinomycetota</taxon>
        <taxon>Actinomycetes</taxon>
        <taxon>Micrococcales</taxon>
        <taxon>Microbacteriaceae</taxon>
        <taxon>Leucobacter</taxon>
    </lineage>
</organism>
<comment type="catalytic activity">
    <reaction evidence="1">
        <text>ATP + protein L-histidine = ADP + protein N-phospho-L-histidine.</text>
        <dbReference type="EC" id="2.7.13.3"/>
    </reaction>
</comment>
<evidence type="ECO:0000256" key="8">
    <source>
        <dbReference type="ARBA" id="ARBA00022989"/>
    </source>
</evidence>
<dbReference type="PANTHER" id="PTHR45436">
    <property type="entry name" value="SENSOR HISTIDINE KINASE YKOH"/>
    <property type="match status" value="1"/>
</dbReference>
<dbReference type="GO" id="GO:0005886">
    <property type="term" value="C:plasma membrane"/>
    <property type="evidence" value="ECO:0007669"/>
    <property type="project" value="UniProtKB-SubCell"/>
</dbReference>
<evidence type="ECO:0000256" key="1">
    <source>
        <dbReference type="ARBA" id="ARBA00000085"/>
    </source>
</evidence>
<feature type="transmembrane region" description="Helical" evidence="11">
    <location>
        <begin position="161"/>
        <end position="180"/>
    </location>
</feature>
<keyword evidence="7" id="KW-0418">Kinase</keyword>
<dbReference type="SMART" id="SM00387">
    <property type="entry name" value="HATPase_c"/>
    <property type="match status" value="1"/>
</dbReference>
<reference evidence="14 15" key="1">
    <citation type="submission" date="2015-01" db="EMBL/GenBank/DDBJ databases">
        <title>Draft genome sequence of Leucobacter komagatae strain VKM ST2845.</title>
        <authorList>
            <person name="Karlyshev A.V."/>
            <person name="Kudryashova E.B."/>
        </authorList>
    </citation>
    <scope>NUCLEOTIDE SEQUENCE [LARGE SCALE GENOMIC DNA]</scope>
    <source>
        <strain evidence="14 15">VKM ST2845</strain>
    </source>
</reference>
<evidence type="ECO:0000256" key="6">
    <source>
        <dbReference type="ARBA" id="ARBA00022692"/>
    </source>
</evidence>
<evidence type="ECO:0000256" key="4">
    <source>
        <dbReference type="ARBA" id="ARBA00022553"/>
    </source>
</evidence>
<gene>
    <name evidence="14" type="ORF">SD72_03080</name>
</gene>
<sequence>MRRRLFVVFLVPTTIILVILGGAYGWSAARSIQQQVATQLLSDLSYFTTGAGQALRAGDPAMIETELRRYGMLYDAGVVVFDRSGTAWASGARVPALSEGDAEQVSLALSGRRGEPVGDLLPWTASELVVVEPVFDDGRVIGAVRISASTDAPRRAILTQWGAIVGLSVVIIIALVWAVYRLASWVLKPLNRVDSAMAAIEHGEMGARIDDETGPPEVRRMVRMFNQMAEEIERVMTRQQEFVMNASHELRNPLGALLMRVEYLATGLDEGWIDDVEHAREEGRRMTRILDTLLSVARDGKSDSSFVAVDLAELVEARAAAWRERAADGWVVIHTHSDADALSVTDRMAVESALDAVIDNALKFAPRGSAIDLTVARRDDGHAVSVRDRGRGLEPEQLEQATGRFWRSPQDQNVPGSGLGLAIAADLLQTMGGNIVLSSPANGGLEVTLLLPSTDAAGVSAATPEDVDA</sequence>
<evidence type="ECO:0000313" key="15">
    <source>
        <dbReference type="Proteomes" id="UP000032120"/>
    </source>
</evidence>
<dbReference type="SMART" id="SM00304">
    <property type="entry name" value="HAMP"/>
    <property type="match status" value="1"/>
</dbReference>
<evidence type="ECO:0000256" key="2">
    <source>
        <dbReference type="ARBA" id="ARBA00004236"/>
    </source>
</evidence>
<dbReference type="Pfam" id="PF00512">
    <property type="entry name" value="HisKA"/>
    <property type="match status" value="1"/>
</dbReference>
<dbReference type="SUPFAM" id="SSF47384">
    <property type="entry name" value="Homodimeric domain of signal transducing histidine kinase"/>
    <property type="match status" value="1"/>
</dbReference>
<dbReference type="InterPro" id="IPR003594">
    <property type="entry name" value="HATPase_dom"/>
</dbReference>
<evidence type="ECO:0000256" key="9">
    <source>
        <dbReference type="ARBA" id="ARBA00023012"/>
    </source>
</evidence>
<keyword evidence="6 11" id="KW-0812">Transmembrane</keyword>
<feature type="domain" description="HAMP" evidence="13">
    <location>
        <begin position="184"/>
        <end position="237"/>
    </location>
</feature>
<dbReference type="InterPro" id="IPR050428">
    <property type="entry name" value="TCS_sensor_his_kinase"/>
</dbReference>
<evidence type="ECO:0000256" key="7">
    <source>
        <dbReference type="ARBA" id="ARBA00022777"/>
    </source>
</evidence>
<keyword evidence="5" id="KW-0808">Transferase</keyword>
<dbReference type="InterPro" id="IPR003660">
    <property type="entry name" value="HAMP_dom"/>
</dbReference>
<dbReference type="PRINTS" id="PR00344">
    <property type="entry name" value="BCTRLSENSOR"/>
</dbReference>
<dbReference type="SUPFAM" id="SSF55874">
    <property type="entry name" value="ATPase domain of HSP90 chaperone/DNA topoisomerase II/histidine kinase"/>
    <property type="match status" value="1"/>
</dbReference>
<dbReference type="InterPro" id="IPR003661">
    <property type="entry name" value="HisK_dim/P_dom"/>
</dbReference>
<evidence type="ECO:0000256" key="5">
    <source>
        <dbReference type="ARBA" id="ARBA00022679"/>
    </source>
</evidence>
<dbReference type="AlphaFoldDB" id="A0A0D0IQF3"/>
<dbReference type="InterPro" id="IPR036890">
    <property type="entry name" value="HATPase_C_sf"/>
</dbReference>